<dbReference type="Proteomes" id="UP000198836">
    <property type="component" value="Unassembled WGS sequence"/>
</dbReference>
<evidence type="ECO:0000313" key="3">
    <source>
        <dbReference type="Proteomes" id="UP000198836"/>
    </source>
</evidence>
<dbReference type="Pfam" id="PF01370">
    <property type="entry name" value="Epimerase"/>
    <property type="match status" value="1"/>
</dbReference>
<evidence type="ECO:0000313" key="2">
    <source>
        <dbReference type="EMBL" id="SFA47242.1"/>
    </source>
</evidence>
<sequence>MLNNPESLSFVNVFIVPCRITLNQSKNKDMHTLLGAGGPIANALTKELIHANETIRLVSRKPVATNTPKVSWVKADLLNEAELFAAAEGSKVIYLCAGLVYDIKIWQQQWPVIIKNVINLIKHTGARLIFFDNVYMYGLVNGPMTEDTPYRPCSLKGEVRAKIAEQLMNEAKMGQINVTIARAADFYGADSMNSFFDMMVLDKFAKKEKAQWIGNPDTLHSFTYIEDAAKALFLLGQTPDSGNQIWHLPTAAPMKGKAFIEMAAKIYETKPQYLAINKLMLRLVGLFKKVVAGTVEMYYQYDHDYHFDSTKFEKAFNFKPTPYDDGILKLSKTMYKKQN</sequence>
<dbReference type="PANTHER" id="PTHR43245">
    <property type="entry name" value="BIFUNCTIONAL POLYMYXIN RESISTANCE PROTEIN ARNA"/>
    <property type="match status" value="1"/>
</dbReference>
<keyword evidence="3" id="KW-1185">Reference proteome</keyword>
<dbReference type="InterPro" id="IPR050177">
    <property type="entry name" value="Lipid_A_modif_metabolic_enz"/>
</dbReference>
<dbReference type="SUPFAM" id="SSF51735">
    <property type="entry name" value="NAD(P)-binding Rossmann-fold domains"/>
    <property type="match status" value="1"/>
</dbReference>
<reference evidence="3" key="1">
    <citation type="submission" date="2016-10" db="EMBL/GenBank/DDBJ databases">
        <authorList>
            <person name="Varghese N."/>
            <person name="Submissions S."/>
        </authorList>
    </citation>
    <scope>NUCLEOTIDE SEQUENCE [LARGE SCALE GENOMIC DNA]</scope>
    <source>
        <strain evidence="3">DSM 18130</strain>
    </source>
</reference>
<protein>
    <submittedName>
        <fullName evidence="2">Nucleoside-diphosphate-sugar epimerase</fullName>
    </submittedName>
</protein>
<proteinExistence type="predicted"/>
<dbReference type="Gene3D" id="3.40.50.720">
    <property type="entry name" value="NAD(P)-binding Rossmann-like Domain"/>
    <property type="match status" value="1"/>
</dbReference>
<evidence type="ECO:0000259" key="1">
    <source>
        <dbReference type="Pfam" id="PF01370"/>
    </source>
</evidence>
<dbReference type="STRING" id="332999.SAMN04488511_106181"/>
<dbReference type="AlphaFoldDB" id="A0A1I0T667"/>
<organism evidence="2 3">
    <name type="scientific">Pedobacter suwonensis</name>
    <dbReference type="NCBI Taxonomy" id="332999"/>
    <lineage>
        <taxon>Bacteria</taxon>
        <taxon>Pseudomonadati</taxon>
        <taxon>Bacteroidota</taxon>
        <taxon>Sphingobacteriia</taxon>
        <taxon>Sphingobacteriales</taxon>
        <taxon>Sphingobacteriaceae</taxon>
        <taxon>Pedobacter</taxon>
    </lineage>
</organism>
<gene>
    <name evidence="2" type="ORF">SAMN04488511_106181</name>
</gene>
<dbReference type="InterPro" id="IPR001509">
    <property type="entry name" value="Epimerase_deHydtase"/>
</dbReference>
<dbReference type="InterPro" id="IPR036291">
    <property type="entry name" value="NAD(P)-bd_dom_sf"/>
</dbReference>
<dbReference type="PANTHER" id="PTHR43245:SF13">
    <property type="entry name" value="UDP-D-APIOSE_UDP-D-XYLOSE SYNTHASE 2"/>
    <property type="match status" value="1"/>
</dbReference>
<feature type="domain" description="NAD-dependent epimerase/dehydratase" evidence="1">
    <location>
        <begin position="33"/>
        <end position="244"/>
    </location>
</feature>
<name>A0A1I0T667_9SPHI</name>
<dbReference type="EMBL" id="FOJM01000006">
    <property type="protein sequence ID" value="SFA47242.1"/>
    <property type="molecule type" value="Genomic_DNA"/>
</dbReference>
<accession>A0A1I0T667</accession>